<dbReference type="RefSeq" id="WP_226180866.1">
    <property type="nucleotide sequence ID" value="NZ_JAJADR010000018.1"/>
</dbReference>
<feature type="region of interest" description="Disordered" evidence="1">
    <location>
        <begin position="42"/>
        <end position="62"/>
    </location>
</feature>
<dbReference type="Proteomes" id="UP001165296">
    <property type="component" value="Unassembled WGS sequence"/>
</dbReference>
<evidence type="ECO:0000313" key="2">
    <source>
        <dbReference type="EMBL" id="MCB2411219.1"/>
    </source>
</evidence>
<protein>
    <submittedName>
        <fullName evidence="2">Uncharacterized protein</fullName>
    </submittedName>
</protein>
<accession>A0ABS8AZI3</accession>
<comment type="caution">
    <text evidence="2">The sequence shown here is derived from an EMBL/GenBank/DDBJ whole genome shotgun (WGS) entry which is preliminary data.</text>
</comment>
<keyword evidence="3" id="KW-1185">Reference proteome</keyword>
<reference evidence="2" key="1">
    <citation type="submission" date="2021-10" db="EMBL/GenBank/DDBJ databases">
        <authorList>
            <person name="Dean J.D."/>
            <person name="Kim M.K."/>
            <person name="Newey C.N."/>
            <person name="Stoker T.S."/>
            <person name="Thompson D.W."/>
            <person name="Grose J.H."/>
        </authorList>
    </citation>
    <scope>NUCLEOTIDE SEQUENCE</scope>
    <source>
        <strain evidence="2">BT178</strain>
    </source>
</reference>
<sequence>LTFAARFNRRRPRLLFEKLFFGARLESSAKGTYLCSPLRPEEGRQLETSSEAEKKFSEKLAK</sequence>
<gene>
    <name evidence="2" type="ORF">LGH74_24740</name>
</gene>
<name>A0ABS8AZI3_9BACT</name>
<proteinExistence type="predicted"/>
<dbReference type="EMBL" id="JAJADR010000018">
    <property type="protein sequence ID" value="MCB2411219.1"/>
    <property type="molecule type" value="Genomic_DNA"/>
</dbReference>
<evidence type="ECO:0000313" key="3">
    <source>
        <dbReference type="Proteomes" id="UP001165296"/>
    </source>
</evidence>
<organism evidence="2 3">
    <name type="scientific">Hymenobacter lucidus</name>
    <dbReference type="NCBI Taxonomy" id="2880930"/>
    <lineage>
        <taxon>Bacteria</taxon>
        <taxon>Pseudomonadati</taxon>
        <taxon>Bacteroidota</taxon>
        <taxon>Cytophagia</taxon>
        <taxon>Cytophagales</taxon>
        <taxon>Hymenobacteraceae</taxon>
        <taxon>Hymenobacter</taxon>
    </lineage>
</organism>
<feature type="non-terminal residue" evidence="2">
    <location>
        <position position="1"/>
    </location>
</feature>
<evidence type="ECO:0000256" key="1">
    <source>
        <dbReference type="SAM" id="MobiDB-lite"/>
    </source>
</evidence>